<evidence type="ECO:0000256" key="1">
    <source>
        <dbReference type="SAM" id="MobiDB-lite"/>
    </source>
</evidence>
<sequence>MKQHMTVTQKKMVSEIMADVQAGRFLHRAVDRAWDRHPRMTWGQVSEVARYVEKRLRGTAWGRAALTRDKEILDAIEAERIAERNAEHSRERQAHAMQERKGKVLH</sequence>
<evidence type="ECO:0000313" key="3">
    <source>
        <dbReference type="Proteomes" id="UP001446205"/>
    </source>
</evidence>
<organism evidence="2 3">
    <name type="scientific">Thermithiobacillus plumbiphilus</name>
    <dbReference type="NCBI Taxonomy" id="1729899"/>
    <lineage>
        <taxon>Bacteria</taxon>
        <taxon>Pseudomonadati</taxon>
        <taxon>Pseudomonadota</taxon>
        <taxon>Acidithiobacillia</taxon>
        <taxon>Acidithiobacillales</taxon>
        <taxon>Thermithiobacillaceae</taxon>
        <taxon>Thermithiobacillus</taxon>
    </lineage>
</organism>
<reference evidence="2 3" key="1">
    <citation type="submission" date="2024-04" db="EMBL/GenBank/DDBJ databases">
        <authorList>
            <person name="Abashina T."/>
            <person name="Shaikin A."/>
        </authorList>
    </citation>
    <scope>NUCLEOTIDE SEQUENCE [LARGE SCALE GENOMIC DNA]</scope>
    <source>
        <strain evidence="2 3">AAFK</strain>
    </source>
</reference>
<name>A0ABU9D8Q2_9PROT</name>
<comment type="caution">
    <text evidence="2">The sequence shown here is derived from an EMBL/GenBank/DDBJ whole genome shotgun (WGS) entry which is preliminary data.</text>
</comment>
<keyword evidence="3" id="KW-1185">Reference proteome</keyword>
<dbReference type="Proteomes" id="UP001446205">
    <property type="component" value="Unassembled WGS sequence"/>
</dbReference>
<accession>A0ABU9D8Q2</accession>
<proteinExistence type="predicted"/>
<dbReference type="EMBL" id="JBBPCO010000008">
    <property type="protein sequence ID" value="MEK8089904.1"/>
    <property type="molecule type" value="Genomic_DNA"/>
</dbReference>
<gene>
    <name evidence="2" type="ORF">WOB96_09005</name>
</gene>
<dbReference type="RefSeq" id="WP_341370962.1">
    <property type="nucleotide sequence ID" value="NZ_JBBPCO010000008.1"/>
</dbReference>
<feature type="region of interest" description="Disordered" evidence="1">
    <location>
        <begin position="84"/>
        <end position="106"/>
    </location>
</feature>
<evidence type="ECO:0000313" key="2">
    <source>
        <dbReference type="EMBL" id="MEK8089904.1"/>
    </source>
</evidence>
<protein>
    <submittedName>
        <fullName evidence="2">Uncharacterized protein</fullName>
    </submittedName>
</protein>